<organism evidence="1 2">
    <name type="scientific">Bacillus subtilis</name>
    <dbReference type="NCBI Taxonomy" id="1423"/>
    <lineage>
        <taxon>Bacteria</taxon>
        <taxon>Bacillati</taxon>
        <taxon>Bacillota</taxon>
        <taxon>Bacilli</taxon>
        <taxon>Bacillales</taxon>
        <taxon>Bacillaceae</taxon>
        <taxon>Bacillus</taxon>
    </lineage>
</organism>
<accession>A0A8I1WDE6</accession>
<evidence type="ECO:0000313" key="2">
    <source>
        <dbReference type="Proteomes" id="UP000665181"/>
    </source>
</evidence>
<dbReference type="EMBL" id="JAGFPW010000005">
    <property type="protein sequence ID" value="MBO3794374.1"/>
    <property type="molecule type" value="Genomic_DNA"/>
</dbReference>
<reference evidence="1" key="1">
    <citation type="submission" date="2021-03" db="EMBL/GenBank/DDBJ databases">
        <title>Isolation of Bacillus subtilis from fermented food sample.</title>
        <authorList>
            <person name="Lakshmanan V."/>
            <person name="Athira K."/>
            <person name="Rajagopal K."/>
        </authorList>
    </citation>
    <scope>NUCLEOTIDE SEQUENCE</scope>
    <source>
        <strain evidence="1">S1</strain>
    </source>
</reference>
<gene>
    <name evidence="1" type="ORF">J5227_08625</name>
</gene>
<dbReference type="RefSeq" id="WP_163190071.1">
    <property type="nucleotide sequence ID" value="NZ_JAGFPW010000005.1"/>
</dbReference>
<comment type="caution">
    <text evidence="1">The sequence shown here is derived from an EMBL/GenBank/DDBJ whole genome shotgun (WGS) entry which is preliminary data.</text>
</comment>
<sequence>MPNIEKMKEEFYKMHKSLESASMVREWQNGARNVNLTENLKARKQMLDGFKKRFEAAAAEEATPEA</sequence>
<evidence type="ECO:0000313" key="1">
    <source>
        <dbReference type="EMBL" id="MBO3794374.1"/>
    </source>
</evidence>
<dbReference type="AlphaFoldDB" id="A0A8I1WDE6"/>
<protein>
    <submittedName>
        <fullName evidence="1">Uncharacterized protein</fullName>
    </submittedName>
</protein>
<name>A0A8I1WDE6_BACIU</name>
<proteinExistence type="predicted"/>
<dbReference type="Proteomes" id="UP000665181">
    <property type="component" value="Unassembled WGS sequence"/>
</dbReference>